<protein>
    <submittedName>
        <fullName evidence="1">Uncharacterized protein</fullName>
    </submittedName>
</protein>
<accession>A0AB37C9V1</accession>
<dbReference type="EMBL" id="PJTB01000001">
    <property type="protein sequence ID" value="PWX42110.1"/>
    <property type="molecule type" value="Genomic_DNA"/>
</dbReference>
<comment type="caution">
    <text evidence="1">The sequence shown here is derived from an EMBL/GenBank/DDBJ whole genome shotgun (WGS) entry which is preliminary data.</text>
</comment>
<proteinExistence type="predicted"/>
<dbReference type="RefSeq" id="WP_110083186.1">
    <property type="nucleotide sequence ID" value="NZ_PJTB01000001.1"/>
</dbReference>
<dbReference type="Proteomes" id="UP000247117">
    <property type="component" value="Unassembled WGS sequence"/>
</dbReference>
<reference evidence="1 2" key="1">
    <citation type="journal article" date="2018" name="BMC Genomics">
        <title>Whole genome analysis reveals the diversity and evolutionary relationships between necrotic enteritis-causing strains of Clostridium perfringens.</title>
        <authorList>
            <person name="Lacey J.A."/>
            <person name="Allnutt T.R."/>
            <person name="Vezina B."/>
            <person name="Van T.T.H."/>
            <person name="Stent T."/>
            <person name="Han X."/>
            <person name="Rood J.I."/>
            <person name="Wade B."/>
            <person name="Keyburn A.L."/>
            <person name="Seeman T."/>
            <person name="Chen H."/>
            <person name="Haring V."/>
            <person name="Johanesen P.A."/>
            <person name="Lyras D."/>
            <person name="Moore R.J."/>
        </authorList>
    </citation>
    <scope>NUCLEOTIDE SEQUENCE [LARGE SCALE GENOMIC DNA]</scope>
    <source>
        <strain evidence="1 2">EUR-NE15</strain>
    </source>
</reference>
<sequence length="107" mass="12669">MKIFSRCTGEIFPEKYEWGKEEYWKDRLCEIYRNHGVKTLAPAEEIKMVLIGDPSYPANIIIMKDGTEFYDELNSPKWSYEVNQEAFNNKVALMGKRFKHEGKNNNR</sequence>
<evidence type="ECO:0000313" key="2">
    <source>
        <dbReference type="Proteomes" id="UP000247117"/>
    </source>
</evidence>
<evidence type="ECO:0000313" key="1">
    <source>
        <dbReference type="EMBL" id="PWX42110.1"/>
    </source>
</evidence>
<dbReference type="AlphaFoldDB" id="A0AB37C9V1"/>
<gene>
    <name evidence="1" type="ORF">CYK91_02990</name>
</gene>
<organism evidence="1 2">
    <name type="scientific">Clostridium perfringens</name>
    <dbReference type="NCBI Taxonomy" id="1502"/>
    <lineage>
        <taxon>Bacteria</taxon>
        <taxon>Bacillati</taxon>
        <taxon>Bacillota</taxon>
        <taxon>Clostridia</taxon>
        <taxon>Eubacteriales</taxon>
        <taxon>Clostridiaceae</taxon>
        <taxon>Clostridium</taxon>
    </lineage>
</organism>
<name>A0AB37C9V1_CLOPF</name>